<dbReference type="PRINTS" id="PR00455">
    <property type="entry name" value="HTHTETR"/>
</dbReference>
<protein>
    <submittedName>
        <fullName evidence="4">TetR/AcrR family transcriptional regulator</fullName>
    </submittedName>
</protein>
<evidence type="ECO:0000313" key="5">
    <source>
        <dbReference type="Proteomes" id="UP000281112"/>
    </source>
</evidence>
<dbReference type="Gene3D" id="1.10.357.10">
    <property type="entry name" value="Tetracycline Repressor, domain 2"/>
    <property type="match status" value="1"/>
</dbReference>
<feature type="DNA-binding region" description="H-T-H motif" evidence="2">
    <location>
        <begin position="31"/>
        <end position="50"/>
    </location>
</feature>
<feature type="domain" description="HTH tetR-type" evidence="3">
    <location>
        <begin position="8"/>
        <end position="68"/>
    </location>
</feature>
<gene>
    <name evidence="4" type="ORF">EES38_17970</name>
</gene>
<keyword evidence="5" id="KW-1185">Reference proteome</keyword>
<dbReference type="InterPro" id="IPR050109">
    <property type="entry name" value="HTH-type_TetR-like_transc_reg"/>
</dbReference>
<dbReference type="OrthoDB" id="9151800at2"/>
<accession>A0A3N9TCF5</accession>
<sequence>MSRPKGDTQTRQSLLEAAKTCFTKLGYERVSTRQIARIAGVDAAMIRYYFGSKAGLFEAMVLETIKPMLDKLKERHDLLTTNDPLTLMQTYYQVMSSNPNLPKLLMQVMNHGDSDEAYRIIKGILSTILSHASNWFSPHNPQWQLRDDVNPELARFSMISLMVFPLIAPQHLIDQFGIELSEANLEKLARHNQQVLQHGLLASKED</sequence>
<dbReference type="Pfam" id="PF00440">
    <property type="entry name" value="TetR_N"/>
    <property type="match status" value="1"/>
</dbReference>
<comment type="caution">
    <text evidence="4">The sequence shown here is derived from an EMBL/GenBank/DDBJ whole genome shotgun (WGS) entry which is preliminary data.</text>
</comment>
<reference evidence="4 5" key="1">
    <citation type="submission" date="2018-11" db="EMBL/GenBank/DDBJ databases">
        <title>Vibrio LJC006 sp. nov., isolated from seawater during the bloom of the enteromorpha.</title>
        <authorList>
            <person name="Liang J."/>
        </authorList>
    </citation>
    <scope>NUCLEOTIDE SEQUENCE [LARGE SCALE GENOMIC DNA]</scope>
    <source>
        <strain evidence="4 5">LJC006</strain>
    </source>
</reference>
<dbReference type="PANTHER" id="PTHR30055">
    <property type="entry name" value="HTH-TYPE TRANSCRIPTIONAL REGULATOR RUTR"/>
    <property type="match status" value="1"/>
</dbReference>
<evidence type="ECO:0000259" key="3">
    <source>
        <dbReference type="PROSITE" id="PS50977"/>
    </source>
</evidence>
<organism evidence="4 5">
    <name type="scientific">Vibrio viridaestus</name>
    <dbReference type="NCBI Taxonomy" id="2487322"/>
    <lineage>
        <taxon>Bacteria</taxon>
        <taxon>Pseudomonadati</taxon>
        <taxon>Pseudomonadota</taxon>
        <taxon>Gammaproteobacteria</taxon>
        <taxon>Vibrionales</taxon>
        <taxon>Vibrionaceae</taxon>
        <taxon>Vibrio</taxon>
    </lineage>
</organism>
<dbReference type="SUPFAM" id="SSF46689">
    <property type="entry name" value="Homeodomain-like"/>
    <property type="match status" value="1"/>
</dbReference>
<proteinExistence type="predicted"/>
<evidence type="ECO:0000313" key="4">
    <source>
        <dbReference type="EMBL" id="RQW61749.1"/>
    </source>
</evidence>
<dbReference type="Proteomes" id="UP000281112">
    <property type="component" value="Unassembled WGS sequence"/>
</dbReference>
<dbReference type="InterPro" id="IPR001647">
    <property type="entry name" value="HTH_TetR"/>
</dbReference>
<evidence type="ECO:0000256" key="2">
    <source>
        <dbReference type="PROSITE-ProRule" id="PRU00335"/>
    </source>
</evidence>
<dbReference type="EMBL" id="RJVQ01000010">
    <property type="protein sequence ID" value="RQW61749.1"/>
    <property type="molecule type" value="Genomic_DNA"/>
</dbReference>
<name>A0A3N9TCF5_9VIBR</name>
<dbReference type="AlphaFoldDB" id="A0A3N9TCF5"/>
<dbReference type="PANTHER" id="PTHR30055:SF233">
    <property type="entry name" value="REGULATORY PROTEIN TETR"/>
    <property type="match status" value="1"/>
</dbReference>
<dbReference type="GO" id="GO:0003700">
    <property type="term" value="F:DNA-binding transcription factor activity"/>
    <property type="evidence" value="ECO:0007669"/>
    <property type="project" value="TreeGrafter"/>
</dbReference>
<evidence type="ECO:0000256" key="1">
    <source>
        <dbReference type="ARBA" id="ARBA00023125"/>
    </source>
</evidence>
<dbReference type="RefSeq" id="WP_124938598.1">
    <property type="nucleotide sequence ID" value="NZ_RJVQ01000010.1"/>
</dbReference>
<dbReference type="GO" id="GO:0000976">
    <property type="term" value="F:transcription cis-regulatory region binding"/>
    <property type="evidence" value="ECO:0007669"/>
    <property type="project" value="TreeGrafter"/>
</dbReference>
<keyword evidence="1 2" id="KW-0238">DNA-binding</keyword>
<dbReference type="PROSITE" id="PS50977">
    <property type="entry name" value="HTH_TETR_2"/>
    <property type="match status" value="1"/>
</dbReference>
<dbReference type="InterPro" id="IPR009057">
    <property type="entry name" value="Homeodomain-like_sf"/>
</dbReference>